<keyword evidence="2" id="KW-0808">Transferase</keyword>
<name>A0A4P7SFW1_9CELL</name>
<proteinExistence type="predicted"/>
<feature type="domain" description="N-acetyltransferase" evidence="1">
    <location>
        <begin position="10"/>
        <end position="153"/>
    </location>
</feature>
<dbReference type="CDD" id="cd04301">
    <property type="entry name" value="NAT_SF"/>
    <property type="match status" value="1"/>
</dbReference>
<dbReference type="InterPro" id="IPR000182">
    <property type="entry name" value="GNAT_dom"/>
</dbReference>
<organism evidence="2 3">
    <name type="scientific">Cellulomonas shaoxiangyii</name>
    <dbReference type="NCBI Taxonomy" id="2566013"/>
    <lineage>
        <taxon>Bacteria</taxon>
        <taxon>Bacillati</taxon>
        <taxon>Actinomycetota</taxon>
        <taxon>Actinomycetes</taxon>
        <taxon>Micrococcales</taxon>
        <taxon>Cellulomonadaceae</taxon>
        <taxon>Cellulomonas</taxon>
    </lineage>
</organism>
<dbReference type="RefSeq" id="WP_135972838.1">
    <property type="nucleotide sequence ID" value="NZ_CP039291.1"/>
</dbReference>
<dbReference type="Pfam" id="PF13673">
    <property type="entry name" value="Acetyltransf_10"/>
    <property type="match status" value="1"/>
</dbReference>
<dbReference type="KEGG" id="celz:E5225_01650"/>
<gene>
    <name evidence="2" type="ORF">E5225_01650</name>
</gene>
<dbReference type="GO" id="GO:0016747">
    <property type="term" value="F:acyltransferase activity, transferring groups other than amino-acyl groups"/>
    <property type="evidence" value="ECO:0007669"/>
    <property type="project" value="InterPro"/>
</dbReference>
<dbReference type="AlphaFoldDB" id="A0A4P7SFW1"/>
<evidence type="ECO:0000259" key="1">
    <source>
        <dbReference type="PROSITE" id="PS51186"/>
    </source>
</evidence>
<evidence type="ECO:0000313" key="3">
    <source>
        <dbReference type="Proteomes" id="UP000296469"/>
    </source>
</evidence>
<accession>A0A4P7SFW1</accession>
<dbReference type="EMBL" id="CP039291">
    <property type="protein sequence ID" value="QCB92451.1"/>
    <property type="molecule type" value="Genomic_DNA"/>
</dbReference>
<dbReference type="OrthoDB" id="9796171at2"/>
<reference evidence="2 3" key="1">
    <citation type="submission" date="2019-04" db="EMBL/GenBank/DDBJ databases">
        <title>Isolation and identification of Cellulomonas shaoxiangyii sp. Nov. isolated from feces of the Tibetan antelopes (Pantholops hodgsonii) in the Qinghai-Tibet plateau of China.</title>
        <authorList>
            <person name="Tian Z."/>
        </authorList>
    </citation>
    <scope>NUCLEOTIDE SEQUENCE [LARGE SCALE GENOMIC DNA]</scope>
    <source>
        <strain evidence="2 3">Z28</strain>
    </source>
</reference>
<dbReference type="InterPro" id="IPR016181">
    <property type="entry name" value="Acyl_CoA_acyltransferase"/>
</dbReference>
<dbReference type="Gene3D" id="3.40.630.30">
    <property type="match status" value="1"/>
</dbReference>
<evidence type="ECO:0000313" key="2">
    <source>
        <dbReference type="EMBL" id="QCB92451.1"/>
    </source>
</evidence>
<keyword evidence="3" id="KW-1185">Reference proteome</keyword>
<dbReference type="Proteomes" id="UP000296469">
    <property type="component" value="Chromosome"/>
</dbReference>
<dbReference type="SUPFAM" id="SSF55729">
    <property type="entry name" value="Acyl-CoA N-acyltransferases (Nat)"/>
    <property type="match status" value="1"/>
</dbReference>
<protein>
    <submittedName>
        <fullName evidence="2">GNAT family N-acetyltransferase</fullName>
    </submittedName>
</protein>
<sequence>MTAPLALTWSAWDDLTPTQAYDVLRLRVDVFVVEQRCAYPEIDGRDLEEGARHLRATREGRVVGYLRLLEDGATEGTPARARIGRLCVAQSARNTGVASRLMRAAVAAADGREQVLDAQAHLESWYARFGFAAASDVYSEDGIPHVTMVRPAA</sequence>
<dbReference type="PROSITE" id="PS51186">
    <property type="entry name" value="GNAT"/>
    <property type="match status" value="1"/>
</dbReference>